<keyword evidence="1 4" id="KW-0732">Signal</keyword>
<dbReference type="Proteomes" id="UP001232245">
    <property type="component" value="Unassembled WGS sequence"/>
</dbReference>
<feature type="domain" description="Phosphatidic acid phosphatase type 2/haloperoxidase" evidence="5">
    <location>
        <begin position="190"/>
        <end position="307"/>
    </location>
</feature>
<gene>
    <name evidence="6" type="ORF">J2S02_002700</name>
</gene>
<dbReference type="NCBIfam" id="TIGR01167">
    <property type="entry name" value="LPXTG_anchor"/>
    <property type="match status" value="1"/>
</dbReference>
<reference evidence="6 7" key="1">
    <citation type="submission" date="2023-07" db="EMBL/GenBank/DDBJ databases">
        <title>Genomic Encyclopedia of Type Strains, Phase IV (KMG-IV): sequencing the most valuable type-strain genomes for metagenomic binning, comparative biology and taxonomic classification.</title>
        <authorList>
            <person name="Goeker M."/>
        </authorList>
    </citation>
    <scope>NUCLEOTIDE SEQUENCE [LARGE SCALE GENOMIC DNA]</scope>
    <source>
        <strain evidence="6 7">DSM 17723</strain>
    </source>
</reference>
<sequence>MVLSNNGGKFNKKRKAKWPVLLLTSVLCIQGATTTFAANVVDDSAIEPEAAAYGYYVDAYQNNSKDNMTPESNPAIGVLSKFHELWTPGTSWDNGTVLNAQVHNHNIDTVISITNNRTEEEAAAAYLDDRRHQSYSVISGLGNYSAKFKEGANAGTTISDDIPEDATSVKYEDGGNRNGNWADEDSSLGSMVKLVNTLRGNAATTNPAKSYYNYKRPFRWSDEVSLVPALVPAKKDDPTSDGGFPSGHTNAAYLAAYALAYSVPEKYEELMTRASELGNSRIVAGMHSPLDVIGGRVMATATAAAVLNDPANASLKKAAYQQAHDVLLTQEGTSENYEANKEKFIERLTYGFEQIGDTTKPMIVPKGAEVLLESRFPYLDATQRRWILYTTGLPSGYPVLDDAEGWGRLNLFAAAGGYEAFETDVTVTMDAAQGGFNASDSWKNDIAGPGKLTKLGTGTLTLTGDNSYFGGTVIEEGSLVADSSTALGQGEVINNGGTLNEDVTSSLNIGDDFTQAEAGTLKLTIGNSEEVLAIDGEATFGGTLNLNFVDGYVPNEDSAIITYATLAKGSTFSSVEINGLPDTYDVVYDEQALRVVDTTKEEPDQDKDTDKDTDKETDKDVDNGTETDNGTENEKDTDDVPNVPVESEDDKNKKDNKNHTDVDYPTYEASKQSETSKQINADDSTKKEIDTVKNPKTGDDTNLIPYVVLLVGSVLTAGFVLFRRKLKRVDN</sequence>
<dbReference type="Pfam" id="PF12951">
    <property type="entry name" value="PATR"/>
    <property type="match status" value="1"/>
</dbReference>
<dbReference type="InterPro" id="IPR011050">
    <property type="entry name" value="Pectin_lyase_fold/virulence"/>
</dbReference>
<feature type="compositionally biased region" description="Basic and acidic residues" evidence="2">
    <location>
        <begin position="650"/>
        <end position="662"/>
    </location>
</feature>
<dbReference type="SUPFAM" id="SSF51126">
    <property type="entry name" value="Pectin lyase-like"/>
    <property type="match status" value="1"/>
</dbReference>
<dbReference type="InterPro" id="IPR000326">
    <property type="entry name" value="PAP2/HPO"/>
</dbReference>
<dbReference type="SUPFAM" id="SSF48317">
    <property type="entry name" value="Acid phosphatase/Vanadium-dependent haloperoxidase"/>
    <property type="match status" value="1"/>
</dbReference>
<feature type="compositionally biased region" description="Polar residues" evidence="2">
    <location>
        <begin position="669"/>
        <end position="682"/>
    </location>
</feature>
<dbReference type="InterPro" id="IPR036938">
    <property type="entry name" value="PAP2/HPO_sf"/>
</dbReference>
<evidence type="ECO:0000256" key="4">
    <source>
        <dbReference type="SAM" id="SignalP"/>
    </source>
</evidence>
<comment type="caution">
    <text evidence="6">The sequence shown here is derived from an EMBL/GenBank/DDBJ whole genome shotgun (WGS) entry which is preliminary data.</text>
</comment>
<evidence type="ECO:0000256" key="3">
    <source>
        <dbReference type="SAM" id="Phobius"/>
    </source>
</evidence>
<organism evidence="6 7">
    <name type="scientific">Metabacillus niabensis</name>
    <dbReference type="NCBI Taxonomy" id="324854"/>
    <lineage>
        <taxon>Bacteria</taxon>
        <taxon>Bacillati</taxon>
        <taxon>Bacillota</taxon>
        <taxon>Bacilli</taxon>
        <taxon>Bacillales</taxon>
        <taxon>Bacillaceae</taxon>
        <taxon>Metabacillus</taxon>
    </lineage>
</organism>
<dbReference type="Pfam" id="PF01569">
    <property type="entry name" value="PAP2"/>
    <property type="match status" value="1"/>
</dbReference>
<feature type="compositionally biased region" description="Basic and acidic residues" evidence="2">
    <location>
        <begin position="597"/>
        <end position="622"/>
    </location>
</feature>
<evidence type="ECO:0000256" key="2">
    <source>
        <dbReference type="SAM" id="MobiDB-lite"/>
    </source>
</evidence>
<feature type="chain" id="PRO_5046038659" evidence="4">
    <location>
        <begin position="38"/>
        <end position="731"/>
    </location>
</feature>
<feature type="region of interest" description="Disordered" evidence="2">
    <location>
        <begin position="595"/>
        <end position="699"/>
    </location>
</feature>
<evidence type="ECO:0000256" key="1">
    <source>
        <dbReference type="ARBA" id="ARBA00022729"/>
    </source>
</evidence>
<keyword evidence="3" id="KW-1133">Transmembrane helix</keyword>
<dbReference type="InterPro" id="IPR001011">
    <property type="entry name" value="Acid_Pase_classA_bac"/>
</dbReference>
<dbReference type="SMART" id="SM00014">
    <property type="entry name" value="acidPPc"/>
    <property type="match status" value="1"/>
</dbReference>
<feature type="transmembrane region" description="Helical" evidence="3">
    <location>
        <begin position="703"/>
        <end position="722"/>
    </location>
</feature>
<dbReference type="EMBL" id="JAUSTZ010000005">
    <property type="protein sequence ID" value="MDQ0226355.1"/>
    <property type="molecule type" value="Genomic_DNA"/>
</dbReference>
<dbReference type="Gene3D" id="1.20.144.10">
    <property type="entry name" value="Phosphatidic acid phosphatase type 2/haloperoxidase"/>
    <property type="match status" value="1"/>
</dbReference>
<keyword evidence="3" id="KW-0472">Membrane</keyword>
<keyword evidence="7" id="KW-1185">Reference proteome</keyword>
<evidence type="ECO:0000313" key="6">
    <source>
        <dbReference type="EMBL" id="MDQ0226355.1"/>
    </source>
</evidence>
<name>A0ABT9Z512_9BACI</name>
<feature type="compositionally biased region" description="Basic and acidic residues" evidence="2">
    <location>
        <begin position="683"/>
        <end position="699"/>
    </location>
</feature>
<accession>A0ABT9Z512</accession>
<proteinExistence type="predicted"/>
<evidence type="ECO:0000313" key="7">
    <source>
        <dbReference type="Proteomes" id="UP001232245"/>
    </source>
</evidence>
<dbReference type="CDD" id="cd03397">
    <property type="entry name" value="PAP2_acid_phosphatase"/>
    <property type="match status" value="1"/>
</dbReference>
<dbReference type="RefSeq" id="WP_174879660.1">
    <property type="nucleotide sequence ID" value="NZ_CADEPK010000033.1"/>
</dbReference>
<protein>
    <submittedName>
        <fullName evidence="6">LPXTG-motif cell wall-anchored protein</fullName>
    </submittedName>
</protein>
<evidence type="ECO:0000259" key="5">
    <source>
        <dbReference type="SMART" id="SM00014"/>
    </source>
</evidence>
<dbReference type="InterPro" id="IPR013425">
    <property type="entry name" value="Autotrns_rpt"/>
</dbReference>
<feature type="compositionally biased region" description="Acidic residues" evidence="2">
    <location>
        <begin position="623"/>
        <end position="639"/>
    </location>
</feature>
<dbReference type="NCBIfam" id="TIGR02601">
    <property type="entry name" value="autotrns_rpt"/>
    <property type="match status" value="1"/>
</dbReference>
<keyword evidence="3" id="KW-0812">Transmembrane</keyword>
<feature type="signal peptide" evidence="4">
    <location>
        <begin position="1"/>
        <end position="37"/>
    </location>
</feature>